<feature type="transmembrane region" description="Helical" evidence="8">
    <location>
        <begin position="159"/>
        <end position="180"/>
    </location>
</feature>
<dbReference type="InterPro" id="IPR038770">
    <property type="entry name" value="Na+/solute_symporter_sf"/>
</dbReference>
<keyword evidence="6 8" id="KW-1133">Transmembrane helix</keyword>
<dbReference type="PANTHER" id="PTHR36838">
    <property type="entry name" value="AUXIN EFFLUX CARRIER FAMILY PROTEIN"/>
    <property type="match status" value="1"/>
</dbReference>
<comment type="subcellular location">
    <subcellularLocation>
        <location evidence="1">Cell membrane</location>
        <topology evidence="1">Multi-pass membrane protein</topology>
    </subcellularLocation>
</comment>
<organism evidence="9 10">
    <name type="scientific">Ignatzschineria rhizosphaerae</name>
    <dbReference type="NCBI Taxonomy" id="2923279"/>
    <lineage>
        <taxon>Bacteria</taxon>
        <taxon>Pseudomonadati</taxon>
        <taxon>Pseudomonadota</taxon>
        <taxon>Gammaproteobacteria</taxon>
        <taxon>Cardiobacteriales</taxon>
        <taxon>Ignatzschineriaceae</taxon>
        <taxon>Ignatzschineria</taxon>
    </lineage>
</organism>
<evidence type="ECO:0000256" key="7">
    <source>
        <dbReference type="ARBA" id="ARBA00023136"/>
    </source>
</evidence>
<evidence type="ECO:0000313" key="9">
    <source>
        <dbReference type="EMBL" id="UNM95388.1"/>
    </source>
</evidence>
<keyword evidence="10" id="KW-1185">Reference proteome</keyword>
<feature type="transmembrane region" description="Helical" evidence="8">
    <location>
        <begin position="283"/>
        <end position="306"/>
    </location>
</feature>
<dbReference type="Gene3D" id="1.20.1530.20">
    <property type="match status" value="1"/>
</dbReference>
<evidence type="ECO:0000313" key="10">
    <source>
        <dbReference type="Proteomes" id="UP000829542"/>
    </source>
</evidence>
<dbReference type="Pfam" id="PF03547">
    <property type="entry name" value="Mem_trans"/>
    <property type="match status" value="1"/>
</dbReference>
<evidence type="ECO:0000256" key="5">
    <source>
        <dbReference type="ARBA" id="ARBA00022692"/>
    </source>
</evidence>
<gene>
    <name evidence="9" type="ORF">MMG00_09125</name>
</gene>
<dbReference type="PANTHER" id="PTHR36838:SF4">
    <property type="entry name" value="AUXIN EFFLUX CARRIER FAMILY PROTEIN"/>
    <property type="match status" value="1"/>
</dbReference>
<reference evidence="9 10" key="1">
    <citation type="submission" date="2022-03" db="EMBL/GenBank/DDBJ databases">
        <title>Ignatzschineria rhizosphaerae HR5S32.</title>
        <authorList>
            <person name="Sun J.Q."/>
            <person name="Feng J.Y."/>
        </authorList>
    </citation>
    <scope>NUCLEOTIDE SEQUENCE [LARGE SCALE GENOMIC DNA]</scope>
    <source>
        <strain evidence="9 10">HR5S32</strain>
    </source>
</reference>
<dbReference type="EMBL" id="CP093379">
    <property type="protein sequence ID" value="UNM95388.1"/>
    <property type="molecule type" value="Genomic_DNA"/>
</dbReference>
<comment type="similarity">
    <text evidence="2">Belongs to the auxin efflux carrier (TC 2.A.69) family.</text>
</comment>
<evidence type="ECO:0000256" key="1">
    <source>
        <dbReference type="ARBA" id="ARBA00004651"/>
    </source>
</evidence>
<keyword evidence="4" id="KW-1003">Cell membrane</keyword>
<proteinExistence type="inferred from homology"/>
<name>A0ABY3X5W1_9GAMM</name>
<keyword evidence="3" id="KW-0813">Transport</keyword>
<accession>A0ABY3X5W1</accession>
<feature type="transmembrane region" description="Helical" evidence="8">
    <location>
        <begin position="129"/>
        <end position="147"/>
    </location>
</feature>
<feature type="transmembrane region" description="Helical" evidence="8">
    <location>
        <begin position="251"/>
        <end position="271"/>
    </location>
</feature>
<dbReference type="InterPro" id="IPR004776">
    <property type="entry name" value="Mem_transp_PIN-like"/>
</dbReference>
<evidence type="ECO:0000256" key="8">
    <source>
        <dbReference type="SAM" id="Phobius"/>
    </source>
</evidence>
<keyword evidence="7 8" id="KW-0472">Membrane</keyword>
<feature type="transmembrane region" description="Helical" evidence="8">
    <location>
        <begin position="223"/>
        <end position="245"/>
    </location>
</feature>
<dbReference type="RefSeq" id="WP_242147585.1">
    <property type="nucleotide sequence ID" value="NZ_CP093379.1"/>
</dbReference>
<dbReference type="Proteomes" id="UP000829542">
    <property type="component" value="Chromosome"/>
</dbReference>
<feature type="transmembrane region" description="Helical" evidence="8">
    <location>
        <begin position="6"/>
        <end position="25"/>
    </location>
</feature>
<protein>
    <submittedName>
        <fullName evidence="9">AEC family transporter</fullName>
    </submittedName>
</protein>
<evidence type="ECO:0000256" key="3">
    <source>
        <dbReference type="ARBA" id="ARBA00022448"/>
    </source>
</evidence>
<evidence type="ECO:0000256" key="4">
    <source>
        <dbReference type="ARBA" id="ARBA00022475"/>
    </source>
</evidence>
<feature type="transmembrane region" description="Helical" evidence="8">
    <location>
        <begin position="37"/>
        <end position="56"/>
    </location>
</feature>
<feature type="transmembrane region" description="Helical" evidence="8">
    <location>
        <begin position="192"/>
        <end position="216"/>
    </location>
</feature>
<evidence type="ECO:0000256" key="2">
    <source>
        <dbReference type="ARBA" id="ARBA00010145"/>
    </source>
</evidence>
<keyword evidence="5 8" id="KW-0812">Transmembrane</keyword>
<sequence>MLETLLSVIPIFGLVMTGFVAKRLLPSNDLWKGIEALVYYLFFPILLILEVSKANFSEPGLWGGLMAAFIATIIIAIALFPMKRIFNIENTLFTSIFQGSVRYNSYVFLALSQSLFGSSGIVIAGVFMAYMIIVINILSISVLNVYGSNQSGKKSFGGIIIALFKNPLIVGVLIGIAANLLNISISGPFKQWMLYLGNTATPLSLMSVGAGLILVMDRKKTSGVCLALILKLLVTPLLTISLLSLFNITGLPAAIALLFGTMPSAGNAYILSRQMGGDSDAMASMITWSTLLSIITIPIIMGGFGFS</sequence>
<feature type="transmembrane region" description="Helical" evidence="8">
    <location>
        <begin position="62"/>
        <end position="82"/>
    </location>
</feature>
<evidence type="ECO:0000256" key="6">
    <source>
        <dbReference type="ARBA" id="ARBA00022989"/>
    </source>
</evidence>